<dbReference type="KEGG" id="sng:SNE_B24580"/>
<keyword evidence="3" id="KW-0862">Zinc</keyword>
<keyword evidence="1" id="KW-0479">Metal-binding</keyword>
<reference evidence="6 7" key="2">
    <citation type="journal article" date="2011" name="Mol. Biol. Evol.">
        <title>Unity in variety--the pan-genome of the Chlamydiae.</title>
        <authorList>
            <person name="Collingro A."/>
            <person name="Tischler P."/>
            <person name="Weinmaier T."/>
            <person name="Penz T."/>
            <person name="Heinz E."/>
            <person name="Brunham R.C."/>
            <person name="Read T.D."/>
            <person name="Bavoil P.M."/>
            <person name="Sachse K."/>
            <person name="Kahane S."/>
            <person name="Friedman M.G."/>
            <person name="Rattei T."/>
            <person name="Myers G.S."/>
            <person name="Horn M."/>
        </authorList>
    </citation>
    <scope>NUCLEOTIDE SEQUENCE [LARGE SCALE GENOMIC DNA]</scope>
    <source>
        <strain evidence="7">ATCC VR-1471 / Z</strain>
        <plasmid evidence="6 7">pSn</plasmid>
    </source>
</reference>
<feature type="domain" description="RanBP2-type" evidence="5">
    <location>
        <begin position="91"/>
        <end position="110"/>
    </location>
</feature>
<evidence type="ECO:0000256" key="4">
    <source>
        <dbReference type="SAM" id="SignalP"/>
    </source>
</evidence>
<evidence type="ECO:0000259" key="5">
    <source>
        <dbReference type="PROSITE" id="PS01358"/>
    </source>
</evidence>
<evidence type="ECO:0000313" key="7">
    <source>
        <dbReference type="Proteomes" id="UP000000496"/>
    </source>
</evidence>
<sequence>MKNFKFSILKIIFLLSVSSLLIGANSFPKSFSAEELENSVVVDLDSLEISMDGIFLQHLDGWKKIDCLFEDVHGKYRATLKSPSNEWDFHWICPKCGFKNGTFAKVCGNCGYRPGAPDS</sequence>
<dbReference type="GO" id="GO:0008270">
    <property type="term" value="F:zinc ion binding"/>
    <property type="evidence" value="ECO:0007669"/>
    <property type="project" value="UniProtKB-KW"/>
</dbReference>
<proteinExistence type="predicted"/>
<evidence type="ECO:0000313" key="6">
    <source>
        <dbReference type="EMBL" id="CCB87817.1"/>
    </source>
</evidence>
<protein>
    <recommendedName>
        <fullName evidence="5">RanBP2-type domain-containing protein</fullName>
    </recommendedName>
</protein>
<geneLocation type="plasmid" evidence="6 7">
    <name>pSn</name>
</geneLocation>
<evidence type="ECO:0000256" key="3">
    <source>
        <dbReference type="ARBA" id="ARBA00022833"/>
    </source>
</evidence>
<dbReference type="Proteomes" id="UP000000496">
    <property type="component" value="Plasmid pSn"/>
</dbReference>
<dbReference type="AlphaFoldDB" id="F8L2X1"/>
<feature type="chain" id="PRO_5003374086" description="RanBP2-type domain-containing protein" evidence="4">
    <location>
        <begin position="24"/>
        <end position="119"/>
    </location>
</feature>
<dbReference type="InterPro" id="IPR001876">
    <property type="entry name" value="Znf_RanBP2"/>
</dbReference>
<reference key="1">
    <citation type="journal article" date="2011" name="Mol. Biol. Evol.">
        <title>Unity in variety -- the pan-genome of the Chlamydiae.</title>
        <authorList>
            <person name="Collingro A."/>
            <person name="Tischler P."/>
            <person name="Weinmaier T."/>
            <person name="Penz T."/>
            <person name="Heinz E."/>
            <person name="Brunham R.C."/>
            <person name="Read T.D."/>
            <person name="Bavoil P.M."/>
            <person name="Sachse K."/>
            <person name="Kahane S."/>
            <person name="Friedman M.G."/>
            <person name="Rattei T."/>
            <person name="Myers G.S.A."/>
            <person name="Horn M."/>
        </authorList>
    </citation>
    <scope>NUCLEOTIDE SEQUENCE</scope>
    <source>
        <strain>Z</strain>
    </source>
</reference>
<dbReference type="EMBL" id="FR872581">
    <property type="protein sequence ID" value="CCB87817.1"/>
    <property type="molecule type" value="Genomic_DNA"/>
</dbReference>
<organism evidence="6 7">
    <name type="scientific">Simkania negevensis (strain ATCC VR-1471 / DSM 27360 / Z)</name>
    <dbReference type="NCBI Taxonomy" id="331113"/>
    <lineage>
        <taxon>Bacteria</taxon>
        <taxon>Pseudomonadati</taxon>
        <taxon>Chlamydiota</taxon>
        <taxon>Chlamydiia</taxon>
        <taxon>Parachlamydiales</taxon>
        <taxon>Simkaniaceae</taxon>
        <taxon>Simkania</taxon>
    </lineage>
</organism>
<dbReference type="HOGENOM" id="CLU_2059844_0_0_0"/>
<keyword evidence="4" id="KW-0732">Signal</keyword>
<feature type="signal peptide" evidence="4">
    <location>
        <begin position="1"/>
        <end position="23"/>
    </location>
</feature>
<evidence type="ECO:0000256" key="2">
    <source>
        <dbReference type="ARBA" id="ARBA00022771"/>
    </source>
</evidence>
<evidence type="ECO:0000256" key="1">
    <source>
        <dbReference type="ARBA" id="ARBA00022723"/>
    </source>
</evidence>
<keyword evidence="7" id="KW-1185">Reference proteome</keyword>
<dbReference type="PROSITE" id="PS01358">
    <property type="entry name" value="ZF_RANBP2_1"/>
    <property type="match status" value="1"/>
</dbReference>
<accession>F8L2X1</accession>
<dbReference type="OrthoDB" id="9814654at2"/>
<gene>
    <name evidence="6" type="ordered locus">SNE_B24580</name>
</gene>
<keyword evidence="2" id="KW-0863">Zinc-finger</keyword>
<name>F8L2X1_SIMNZ</name>
<dbReference type="RefSeq" id="WP_013935051.1">
    <property type="nucleotide sequence ID" value="NC_015710.1"/>
</dbReference>
<keyword evidence="6" id="KW-0614">Plasmid</keyword>